<comment type="caution">
    <text evidence="4">The sequence shown here is derived from an EMBL/GenBank/DDBJ whole genome shotgun (WGS) entry which is preliminary data.</text>
</comment>
<evidence type="ECO:0008006" key="6">
    <source>
        <dbReference type="Google" id="ProtNLM"/>
    </source>
</evidence>
<dbReference type="InterPro" id="IPR002885">
    <property type="entry name" value="PPR_rpt"/>
</dbReference>
<protein>
    <recommendedName>
        <fullName evidence="6">Pentatricopeptide repeat-containing protein</fullName>
    </recommendedName>
</protein>
<accession>A0AAW1HGZ0</accession>
<organism evidence="4 5">
    <name type="scientific">Saponaria officinalis</name>
    <name type="common">Common soapwort</name>
    <name type="synonym">Lychnis saponaria</name>
    <dbReference type="NCBI Taxonomy" id="3572"/>
    <lineage>
        <taxon>Eukaryota</taxon>
        <taxon>Viridiplantae</taxon>
        <taxon>Streptophyta</taxon>
        <taxon>Embryophyta</taxon>
        <taxon>Tracheophyta</taxon>
        <taxon>Spermatophyta</taxon>
        <taxon>Magnoliopsida</taxon>
        <taxon>eudicotyledons</taxon>
        <taxon>Gunneridae</taxon>
        <taxon>Pentapetalae</taxon>
        <taxon>Caryophyllales</taxon>
        <taxon>Caryophyllaceae</taxon>
        <taxon>Caryophylleae</taxon>
        <taxon>Saponaria</taxon>
    </lineage>
</organism>
<dbReference type="EMBL" id="JBDFQZ010000011">
    <property type="protein sequence ID" value="KAK9675579.1"/>
    <property type="molecule type" value="Genomic_DNA"/>
</dbReference>
<reference evidence="4" key="1">
    <citation type="submission" date="2024-03" db="EMBL/GenBank/DDBJ databases">
        <title>WGS assembly of Saponaria officinalis var. Norfolk2.</title>
        <authorList>
            <person name="Jenkins J."/>
            <person name="Shu S."/>
            <person name="Grimwood J."/>
            <person name="Barry K."/>
            <person name="Goodstein D."/>
            <person name="Schmutz J."/>
            <person name="Leebens-Mack J."/>
            <person name="Osbourn A."/>
        </authorList>
    </citation>
    <scope>NUCLEOTIDE SEQUENCE [LARGE SCALE GENOMIC DNA]</scope>
    <source>
        <strain evidence="4">JIC</strain>
    </source>
</reference>
<dbReference type="Gene3D" id="1.25.40.10">
    <property type="entry name" value="Tetratricopeptide repeat domain"/>
    <property type="match status" value="2"/>
</dbReference>
<dbReference type="PROSITE" id="PS51375">
    <property type="entry name" value="PPR"/>
    <property type="match status" value="3"/>
</dbReference>
<dbReference type="PANTHER" id="PTHR47941">
    <property type="entry name" value="PENTATRICOPEPTIDE REPEAT-CONTAINING PROTEIN 3, MITOCHONDRIAL"/>
    <property type="match status" value="1"/>
</dbReference>
<dbReference type="AlphaFoldDB" id="A0AAW1HGZ0"/>
<evidence type="ECO:0000256" key="1">
    <source>
        <dbReference type="ARBA" id="ARBA00007626"/>
    </source>
</evidence>
<dbReference type="InterPro" id="IPR011990">
    <property type="entry name" value="TPR-like_helical_dom_sf"/>
</dbReference>
<feature type="repeat" description="PPR" evidence="3">
    <location>
        <begin position="120"/>
        <end position="154"/>
    </location>
</feature>
<keyword evidence="2" id="KW-0677">Repeat</keyword>
<evidence type="ECO:0000313" key="4">
    <source>
        <dbReference type="EMBL" id="KAK9675579.1"/>
    </source>
</evidence>
<gene>
    <name evidence="4" type="ORF">RND81_11G016600</name>
</gene>
<dbReference type="Pfam" id="PF13041">
    <property type="entry name" value="PPR_2"/>
    <property type="match status" value="1"/>
</dbReference>
<keyword evidence="5" id="KW-1185">Reference proteome</keyword>
<evidence type="ECO:0000313" key="5">
    <source>
        <dbReference type="Proteomes" id="UP001443914"/>
    </source>
</evidence>
<proteinExistence type="inferred from homology"/>
<sequence>MGLGHLISSNPQLFIGFVREQCKLGFSSVHIPVSIFHQLTSFRPRPCIIVFNQLFAAMCKIRPHPPLYTVVNFCNHLELSGLRPDCHSVGILANCYCRLGRVDFAFTILGKRLKLGYPPDVVIITTLLNGLIVSDKLHHAVRLLDRVVKLGLQPNLITYGAMFKGLCRNGDNAGALRLLRNMESKAPFKPNVVIYSTLIDSLCPAVASSPRSFQGDESQGYFA</sequence>
<comment type="similarity">
    <text evidence="1">Belongs to the PPR family. P subfamily.</text>
</comment>
<evidence type="ECO:0000256" key="2">
    <source>
        <dbReference type="ARBA" id="ARBA00022737"/>
    </source>
</evidence>
<feature type="repeat" description="PPR" evidence="3">
    <location>
        <begin position="155"/>
        <end position="185"/>
    </location>
</feature>
<name>A0AAW1HGZ0_SAPOF</name>
<feature type="repeat" description="PPR" evidence="3">
    <location>
        <begin position="85"/>
        <end position="119"/>
    </location>
</feature>
<dbReference type="NCBIfam" id="TIGR00756">
    <property type="entry name" value="PPR"/>
    <property type="match status" value="2"/>
</dbReference>
<dbReference type="Pfam" id="PF01535">
    <property type="entry name" value="PPR"/>
    <property type="match status" value="1"/>
</dbReference>
<dbReference type="Proteomes" id="UP001443914">
    <property type="component" value="Unassembled WGS sequence"/>
</dbReference>
<evidence type="ECO:0000256" key="3">
    <source>
        <dbReference type="PROSITE-ProRule" id="PRU00708"/>
    </source>
</evidence>